<feature type="transmembrane region" description="Helical" evidence="12">
    <location>
        <begin position="184"/>
        <end position="209"/>
    </location>
</feature>
<dbReference type="NCBIfam" id="TIGR00813">
    <property type="entry name" value="sss"/>
    <property type="match status" value="1"/>
</dbReference>
<evidence type="ECO:0000256" key="1">
    <source>
        <dbReference type="ARBA" id="ARBA00004651"/>
    </source>
</evidence>
<feature type="transmembrane region" description="Helical" evidence="12">
    <location>
        <begin position="269"/>
        <end position="292"/>
    </location>
</feature>
<organism evidence="13 14">
    <name type="scientific">Photinus pyralis</name>
    <name type="common">Common eastern firefly</name>
    <name type="synonym">Lampyris pyralis</name>
    <dbReference type="NCBI Taxonomy" id="7054"/>
    <lineage>
        <taxon>Eukaryota</taxon>
        <taxon>Metazoa</taxon>
        <taxon>Ecdysozoa</taxon>
        <taxon>Arthropoda</taxon>
        <taxon>Hexapoda</taxon>
        <taxon>Insecta</taxon>
        <taxon>Pterygota</taxon>
        <taxon>Neoptera</taxon>
        <taxon>Endopterygota</taxon>
        <taxon>Coleoptera</taxon>
        <taxon>Polyphaga</taxon>
        <taxon>Elateriformia</taxon>
        <taxon>Elateroidea</taxon>
        <taxon>Lampyridae</taxon>
        <taxon>Lampyrinae</taxon>
        <taxon>Photinus</taxon>
    </lineage>
</organism>
<feature type="transmembrane region" description="Helical" evidence="12">
    <location>
        <begin position="400"/>
        <end position="425"/>
    </location>
</feature>
<dbReference type="GO" id="GO:0005886">
    <property type="term" value="C:plasma membrane"/>
    <property type="evidence" value="ECO:0007669"/>
    <property type="project" value="UniProtKB-SubCell"/>
</dbReference>
<evidence type="ECO:0000256" key="12">
    <source>
        <dbReference type="SAM" id="Phobius"/>
    </source>
</evidence>
<dbReference type="GO" id="GO:0006814">
    <property type="term" value="P:sodium ion transport"/>
    <property type="evidence" value="ECO:0007669"/>
    <property type="project" value="UniProtKB-KW"/>
</dbReference>
<dbReference type="InterPro" id="IPR038377">
    <property type="entry name" value="Na/Glc_symporter_sf"/>
</dbReference>
<evidence type="ECO:0000313" key="13">
    <source>
        <dbReference type="EMBL" id="KAB0790121.1"/>
    </source>
</evidence>
<feature type="transmembrane region" description="Helical" evidence="12">
    <location>
        <begin position="7"/>
        <end position="26"/>
    </location>
</feature>
<comment type="subcellular location">
    <subcellularLocation>
        <location evidence="1">Cell membrane</location>
        <topology evidence="1">Multi-pass membrane protein</topology>
    </subcellularLocation>
</comment>
<evidence type="ECO:0000256" key="9">
    <source>
        <dbReference type="ARBA" id="ARBA00023136"/>
    </source>
</evidence>
<proteinExistence type="inferred from homology"/>
<evidence type="ECO:0000256" key="2">
    <source>
        <dbReference type="ARBA" id="ARBA00006434"/>
    </source>
</evidence>
<feature type="transmembrane region" description="Helical" evidence="12">
    <location>
        <begin position="155"/>
        <end position="178"/>
    </location>
</feature>
<keyword evidence="10" id="KW-0739">Sodium transport</keyword>
<keyword evidence="9 12" id="KW-0472">Membrane</keyword>
<dbReference type="GO" id="GO:0015293">
    <property type="term" value="F:symporter activity"/>
    <property type="evidence" value="ECO:0007669"/>
    <property type="project" value="TreeGrafter"/>
</dbReference>
<feature type="transmembrane region" description="Helical" evidence="12">
    <location>
        <begin position="119"/>
        <end position="143"/>
    </location>
</feature>
<keyword evidence="3" id="KW-0813">Transport</keyword>
<keyword evidence="8" id="KW-0406">Ion transport</keyword>
<dbReference type="AlphaFoldDB" id="A0A5N3ZYI8"/>
<evidence type="ECO:0000256" key="3">
    <source>
        <dbReference type="ARBA" id="ARBA00022448"/>
    </source>
</evidence>
<evidence type="ECO:0000256" key="5">
    <source>
        <dbReference type="ARBA" id="ARBA00022692"/>
    </source>
</evidence>
<comment type="caution">
    <text evidence="13">The sequence shown here is derived from an EMBL/GenBank/DDBJ whole genome shotgun (WGS) entry which is preliminary data.</text>
</comment>
<feature type="non-terminal residue" evidence="13">
    <location>
        <position position="482"/>
    </location>
</feature>
<evidence type="ECO:0000313" key="14">
    <source>
        <dbReference type="Proteomes" id="UP000327044"/>
    </source>
</evidence>
<evidence type="ECO:0000256" key="7">
    <source>
        <dbReference type="ARBA" id="ARBA00023053"/>
    </source>
</evidence>
<dbReference type="InterPro" id="IPR051163">
    <property type="entry name" value="Sodium:Solute_Symporter_SSF"/>
</dbReference>
<dbReference type="InParanoid" id="A0A5N3ZYI8"/>
<dbReference type="PANTHER" id="PTHR42985:SF21">
    <property type="entry name" value="SODIUM-DEPENDENT MULTIVITAMIN TRANSPORTER-LIKE PROTEIN"/>
    <property type="match status" value="1"/>
</dbReference>
<protein>
    <recommendedName>
        <fullName evidence="15">Sodium-coupled monocarboxylate transporter 1</fullName>
    </recommendedName>
</protein>
<accession>A0A5N3ZYI8</accession>
<feature type="transmembrane region" description="Helical" evidence="12">
    <location>
        <begin position="375"/>
        <end position="394"/>
    </location>
</feature>
<evidence type="ECO:0000256" key="8">
    <source>
        <dbReference type="ARBA" id="ARBA00023065"/>
    </source>
</evidence>
<sequence length="482" mass="52096">MFATIDYILFAGTIIVSLCIGIYFGFSKKSQTTDEYLLGGREMQVIPISVSLVASYISGLTVLGVPSDVYVYGANTVWVCLSIVIASIVGYFVFIPVILKLQGPTIFEYFELRFDRKLKVMATCMYTLQILLYSPVVAYIPAIAFSQATGINPHVIIPVVCATCVLYTCVGGFKAVIWTDVFQFLGTITSIVAVLIFGIQSVGGIGEVYKKASRGHRLDFNFSMDPTQRDGFWQMAIGFATHWIYNLTLQPAAVQKYLSLPKSGDIKRVMFFQCCGLIVVNVLAVLIGITVYAKYATCDPISTGKVTRVDQILPYFVMDISQTVPVLPGIFIGGVFSAALSTLSSTFNSLAATVYSDLVSLLISKEAKQDKEGRILKLIVITSGAICIGLTFFVDHMGSLLAFVNASIGLIYGIIVGLFALGVIAPVTNSKGAFLGALSSFLVVGTIAGLNQWHSFKGRLGNFAQPISLEGCNAHVNITTAR</sequence>
<reference evidence="13 14" key="1">
    <citation type="journal article" date="2018" name="Elife">
        <title>Firefly genomes illuminate parallel origins of bioluminescence in beetles.</title>
        <authorList>
            <person name="Fallon T.R."/>
            <person name="Lower S.E."/>
            <person name="Chang C.H."/>
            <person name="Bessho-Uehara M."/>
            <person name="Martin G.J."/>
            <person name="Bewick A.J."/>
            <person name="Behringer M."/>
            <person name="Debat H.J."/>
            <person name="Wong I."/>
            <person name="Day J.C."/>
            <person name="Suvorov A."/>
            <person name="Silva C.J."/>
            <person name="Stanger-Hall K.F."/>
            <person name="Hall D.W."/>
            <person name="Schmitz R.J."/>
            <person name="Nelson D.R."/>
            <person name="Lewis S.M."/>
            <person name="Shigenobu S."/>
            <person name="Bybee S.M."/>
            <person name="Larracuente A.M."/>
            <person name="Oba Y."/>
            <person name="Weng J.K."/>
        </authorList>
    </citation>
    <scope>NUCLEOTIDE SEQUENCE [LARGE SCALE GENOMIC DNA]</scope>
    <source>
        <strain evidence="13">1611_PpyrPB1</strain>
        <tissue evidence="13">Whole body</tissue>
    </source>
</reference>
<dbReference type="InterPro" id="IPR001734">
    <property type="entry name" value="Na/solute_symporter"/>
</dbReference>
<feature type="transmembrane region" description="Helical" evidence="12">
    <location>
        <begin position="46"/>
        <end position="65"/>
    </location>
</feature>
<comment type="similarity">
    <text evidence="2 11">Belongs to the sodium:solute symporter (SSF) (TC 2.A.21) family.</text>
</comment>
<keyword evidence="4" id="KW-1003">Cell membrane</keyword>
<keyword evidence="6 12" id="KW-1133">Transmembrane helix</keyword>
<feature type="transmembrane region" description="Helical" evidence="12">
    <location>
        <begin position="77"/>
        <end position="99"/>
    </location>
</feature>
<evidence type="ECO:0000256" key="6">
    <source>
        <dbReference type="ARBA" id="ARBA00022989"/>
    </source>
</evidence>
<dbReference type="EMBL" id="VVIM01001893">
    <property type="protein sequence ID" value="KAB0790121.1"/>
    <property type="molecule type" value="Genomic_DNA"/>
</dbReference>
<dbReference type="CDD" id="cd11492">
    <property type="entry name" value="SLC5sbd_NIS-SMVT"/>
    <property type="match status" value="1"/>
</dbReference>
<dbReference type="Pfam" id="PF00474">
    <property type="entry name" value="SSF"/>
    <property type="match status" value="1"/>
</dbReference>
<evidence type="ECO:0000256" key="4">
    <source>
        <dbReference type="ARBA" id="ARBA00022475"/>
    </source>
</evidence>
<keyword evidence="7" id="KW-0915">Sodium</keyword>
<dbReference type="Gene3D" id="1.20.1730.10">
    <property type="entry name" value="Sodium/glucose cotransporter"/>
    <property type="match status" value="1"/>
</dbReference>
<evidence type="ECO:0000256" key="10">
    <source>
        <dbReference type="ARBA" id="ARBA00023201"/>
    </source>
</evidence>
<keyword evidence="5 12" id="KW-0812">Transmembrane</keyword>
<dbReference type="PANTHER" id="PTHR42985">
    <property type="entry name" value="SODIUM-COUPLED MONOCARBOXYLATE TRANSPORTER"/>
    <property type="match status" value="1"/>
</dbReference>
<feature type="transmembrane region" description="Helical" evidence="12">
    <location>
        <begin position="432"/>
        <end position="450"/>
    </location>
</feature>
<feature type="transmembrane region" description="Helical" evidence="12">
    <location>
        <begin position="230"/>
        <end position="249"/>
    </location>
</feature>
<keyword evidence="14" id="KW-1185">Reference proteome</keyword>
<evidence type="ECO:0008006" key="15">
    <source>
        <dbReference type="Google" id="ProtNLM"/>
    </source>
</evidence>
<dbReference type="Proteomes" id="UP000327044">
    <property type="component" value="Unassembled WGS sequence"/>
</dbReference>
<evidence type="ECO:0000256" key="11">
    <source>
        <dbReference type="RuleBase" id="RU362091"/>
    </source>
</evidence>
<feature type="transmembrane region" description="Helical" evidence="12">
    <location>
        <begin position="313"/>
        <end position="340"/>
    </location>
</feature>
<gene>
    <name evidence="13" type="ORF">PPYR_15560</name>
</gene>
<dbReference type="PROSITE" id="PS50283">
    <property type="entry name" value="NA_SOLUT_SYMP_3"/>
    <property type="match status" value="1"/>
</dbReference>
<name>A0A5N3ZYI8_PHOPY</name>